<dbReference type="InterPro" id="IPR015425">
    <property type="entry name" value="FH2_Formin"/>
</dbReference>
<feature type="region of interest" description="Disordered" evidence="1">
    <location>
        <begin position="512"/>
        <end position="531"/>
    </location>
</feature>
<dbReference type="SMART" id="SM00498">
    <property type="entry name" value="FH2"/>
    <property type="match status" value="1"/>
</dbReference>
<feature type="compositionally biased region" description="Gly residues" evidence="1">
    <location>
        <begin position="1"/>
        <end position="12"/>
    </location>
</feature>
<dbReference type="PROSITE" id="PS51444">
    <property type="entry name" value="FH2"/>
    <property type="match status" value="1"/>
</dbReference>
<evidence type="ECO:0000313" key="4">
    <source>
        <dbReference type="Proteomes" id="UP000054408"/>
    </source>
</evidence>
<feature type="region of interest" description="Disordered" evidence="1">
    <location>
        <begin position="1"/>
        <end position="20"/>
    </location>
</feature>
<feature type="compositionally biased region" description="Basic and acidic residues" evidence="1">
    <location>
        <begin position="489"/>
        <end position="499"/>
    </location>
</feature>
<dbReference type="OrthoDB" id="1668162at2759"/>
<sequence>MPGSGGLKGAGGTKPKKKMRAVQWKKLPPRLVGRTVWYEIKPDAFELEASDVEEYFGVTEAKKAKPVQAAGTASKVVSLLEGRRPMNIDIALRRINKTPDQIRELLLAPDPTVLKNEFLAELLKMLPTDLERTLFSEYEGEASALSIADQSVMALMSVPMVESRIRNYMAIDEFDEAAIDITDSLATVQLACDQVLASRGLRSLMGAVLVVGNYCNKGTPRGGSKGFKFSSLAKIMTTRSGVSSKFTLMDYAVRLLHSSGLVEDDFPLSDNESEAGEDDTAGEAEQVEMAGESTSSGKLPLMWPTSELSAVKAAASVSVAQIESYVVELANKAEVIYKEFETLTDPEADDVTADEAYTNFLDSFLSLALERLSDLYGALDEVKASFDEVLEFMAGDQKPLPTIQAFFQELTAIIDAYGKAEFQWVNDRPRTAKTGDSVSRAASPLTVAEHNSEEVSMRKALLADQLKARRGGMNNTESSDWDDEDDGDAAGRAEPESVRDAVAHAIAAAAATLPSASGSAAGASWESSGYD</sequence>
<evidence type="ECO:0000256" key="1">
    <source>
        <dbReference type="SAM" id="MobiDB-lite"/>
    </source>
</evidence>
<dbReference type="InterPro" id="IPR051425">
    <property type="entry name" value="Formin_Homology"/>
</dbReference>
<dbReference type="Pfam" id="PF02181">
    <property type="entry name" value="FH2"/>
    <property type="match status" value="1"/>
</dbReference>
<keyword evidence="4" id="KW-1185">Reference proteome</keyword>
<evidence type="ECO:0000313" key="3">
    <source>
        <dbReference type="EMBL" id="KNC47448.1"/>
    </source>
</evidence>
<dbReference type="SUPFAM" id="SSF101447">
    <property type="entry name" value="Formin homology 2 domain (FH2 domain)"/>
    <property type="match status" value="1"/>
</dbReference>
<dbReference type="RefSeq" id="XP_013759384.1">
    <property type="nucleotide sequence ID" value="XM_013903930.1"/>
</dbReference>
<dbReference type="AlphaFoldDB" id="A0A0L0D814"/>
<dbReference type="InterPro" id="IPR042201">
    <property type="entry name" value="FH2_Formin_sf"/>
</dbReference>
<feature type="domain" description="FH2" evidence="2">
    <location>
        <begin position="9"/>
        <end position="443"/>
    </location>
</feature>
<dbReference type="PANTHER" id="PTHR45725">
    <property type="entry name" value="FORMIN HOMOLOGY 2 FAMILY MEMBER"/>
    <property type="match status" value="1"/>
</dbReference>
<proteinExistence type="predicted"/>
<name>A0A0L0D814_THETB</name>
<dbReference type="Gene3D" id="1.20.58.2220">
    <property type="entry name" value="Formin, FH2 domain"/>
    <property type="match status" value="1"/>
</dbReference>
<dbReference type="eggNOG" id="KOG1922">
    <property type="taxonomic scope" value="Eukaryota"/>
</dbReference>
<dbReference type="PANTHER" id="PTHR45725:SF1">
    <property type="entry name" value="DISHEVELLED ASSOCIATED ACTIVATOR OF MORPHOGENESIS, ISOFORM D"/>
    <property type="match status" value="1"/>
</dbReference>
<accession>A0A0L0D814</accession>
<protein>
    <recommendedName>
        <fullName evidence="2">FH2 domain-containing protein</fullName>
    </recommendedName>
</protein>
<feature type="compositionally biased region" description="Acidic residues" evidence="1">
    <location>
        <begin position="479"/>
        <end position="488"/>
    </location>
</feature>
<evidence type="ECO:0000259" key="2">
    <source>
        <dbReference type="PROSITE" id="PS51444"/>
    </source>
</evidence>
<feature type="region of interest" description="Disordered" evidence="1">
    <location>
        <begin position="266"/>
        <end position="298"/>
    </location>
</feature>
<feature type="region of interest" description="Disordered" evidence="1">
    <location>
        <begin position="430"/>
        <end position="452"/>
    </location>
</feature>
<reference evidence="3 4" key="1">
    <citation type="submission" date="2010-05" db="EMBL/GenBank/DDBJ databases">
        <title>The Genome Sequence of Thecamonas trahens ATCC 50062.</title>
        <authorList>
            <consortium name="The Broad Institute Genome Sequencing Platform"/>
            <person name="Russ C."/>
            <person name="Cuomo C."/>
            <person name="Shea T."/>
            <person name="Young S.K."/>
            <person name="Zeng Q."/>
            <person name="Koehrsen M."/>
            <person name="Haas B."/>
            <person name="Borodovsky M."/>
            <person name="Guigo R."/>
            <person name="Alvarado L."/>
            <person name="Berlin A."/>
            <person name="Bochicchio J."/>
            <person name="Borenstein D."/>
            <person name="Chapman S."/>
            <person name="Chen Z."/>
            <person name="Freedman E."/>
            <person name="Gellesch M."/>
            <person name="Goldberg J."/>
            <person name="Griggs A."/>
            <person name="Gujja S."/>
            <person name="Heilman E."/>
            <person name="Heiman D."/>
            <person name="Hepburn T."/>
            <person name="Howarth C."/>
            <person name="Jen D."/>
            <person name="Larson L."/>
            <person name="Mehta T."/>
            <person name="Park D."/>
            <person name="Pearson M."/>
            <person name="Roberts A."/>
            <person name="Saif S."/>
            <person name="Shenoy N."/>
            <person name="Sisk P."/>
            <person name="Stolte C."/>
            <person name="Sykes S."/>
            <person name="Thomson T."/>
            <person name="Walk T."/>
            <person name="White J."/>
            <person name="Yandava C."/>
            <person name="Burger G."/>
            <person name="Gray M.W."/>
            <person name="Holland P.W.H."/>
            <person name="King N."/>
            <person name="Lang F.B.F."/>
            <person name="Roger A.J."/>
            <person name="Ruiz-Trillo I."/>
            <person name="Lander E."/>
            <person name="Nusbaum C."/>
        </authorList>
    </citation>
    <scope>NUCLEOTIDE SEQUENCE [LARGE SCALE GENOMIC DNA]</scope>
    <source>
        <strain evidence="3 4">ATCC 50062</strain>
    </source>
</reference>
<feature type="region of interest" description="Disordered" evidence="1">
    <location>
        <begin position="469"/>
        <end position="499"/>
    </location>
</feature>
<dbReference type="Proteomes" id="UP000054408">
    <property type="component" value="Unassembled WGS sequence"/>
</dbReference>
<dbReference type="GeneID" id="25562145"/>
<feature type="compositionally biased region" description="Acidic residues" evidence="1">
    <location>
        <begin position="266"/>
        <end position="286"/>
    </location>
</feature>
<gene>
    <name evidence="3" type="ORF">AMSG_02465</name>
</gene>
<dbReference type="EMBL" id="GL349447">
    <property type="protein sequence ID" value="KNC47448.1"/>
    <property type="molecule type" value="Genomic_DNA"/>
</dbReference>
<organism evidence="3 4">
    <name type="scientific">Thecamonas trahens ATCC 50062</name>
    <dbReference type="NCBI Taxonomy" id="461836"/>
    <lineage>
        <taxon>Eukaryota</taxon>
        <taxon>Apusozoa</taxon>
        <taxon>Apusomonadida</taxon>
        <taxon>Apusomonadidae</taxon>
        <taxon>Thecamonas</taxon>
    </lineage>
</organism>